<accession>A0ABS9L793</accession>
<keyword evidence="2" id="KW-1185">Reference proteome</keyword>
<organism evidence="1 2">
    <name type="scientific">Arthrobacter hankyongi</name>
    <dbReference type="NCBI Taxonomy" id="2904801"/>
    <lineage>
        <taxon>Bacteria</taxon>
        <taxon>Bacillati</taxon>
        <taxon>Actinomycetota</taxon>
        <taxon>Actinomycetes</taxon>
        <taxon>Micrococcales</taxon>
        <taxon>Micrococcaceae</taxon>
        <taxon>Arthrobacter</taxon>
    </lineage>
</organism>
<dbReference type="Proteomes" id="UP001165368">
    <property type="component" value="Unassembled WGS sequence"/>
</dbReference>
<dbReference type="RefSeq" id="WP_237820956.1">
    <property type="nucleotide sequence ID" value="NZ_JAKLTQ010000007.1"/>
</dbReference>
<protein>
    <submittedName>
        <fullName evidence="1">Uncharacterized protein</fullName>
    </submittedName>
</protein>
<evidence type="ECO:0000313" key="2">
    <source>
        <dbReference type="Proteomes" id="UP001165368"/>
    </source>
</evidence>
<proteinExistence type="predicted"/>
<gene>
    <name evidence="1" type="ORF">LVY72_11545</name>
</gene>
<name>A0ABS9L793_9MICC</name>
<reference evidence="1" key="1">
    <citation type="submission" date="2022-01" db="EMBL/GenBank/DDBJ databases">
        <authorList>
            <person name="Jo J.-H."/>
            <person name="Im W.-T."/>
        </authorList>
    </citation>
    <scope>NUCLEOTIDE SEQUENCE</scope>
    <source>
        <strain evidence="1">I2-34</strain>
    </source>
</reference>
<dbReference type="EMBL" id="JAKLTQ010000007">
    <property type="protein sequence ID" value="MCG2622546.1"/>
    <property type="molecule type" value="Genomic_DNA"/>
</dbReference>
<comment type="caution">
    <text evidence="1">The sequence shown here is derived from an EMBL/GenBank/DDBJ whole genome shotgun (WGS) entry which is preliminary data.</text>
</comment>
<sequence>MNNALGPAHRDRILAVVDETTAQQDWQALEHSYQDFRNGIDELREYFGQLQAAPKERRGTDD</sequence>
<evidence type="ECO:0000313" key="1">
    <source>
        <dbReference type="EMBL" id="MCG2622546.1"/>
    </source>
</evidence>